<protein>
    <submittedName>
        <fullName evidence="2">Heterokaryon incompatibility protein-domain-containing protein</fullName>
    </submittedName>
</protein>
<gene>
    <name evidence="2" type="ORF">FB567DRAFT_597813</name>
</gene>
<keyword evidence="3" id="KW-1185">Reference proteome</keyword>
<accession>A0A8K0QVL1</accession>
<dbReference type="EMBL" id="JAGMVJ010000023">
    <property type="protein sequence ID" value="KAH7072421.1"/>
    <property type="molecule type" value="Genomic_DNA"/>
</dbReference>
<dbReference type="Proteomes" id="UP000813461">
    <property type="component" value="Unassembled WGS sequence"/>
</dbReference>
<reference evidence="2" key="1">
    <citation type="journal article" date="2021" name="Nat. Commun.">
        <title>Genetic determinants of endophytism in the Arabidopsis root mycobiome.</title>
        <authorList>
            <person name="Mesny F."/>
            <person name="Miyauchi S."/>
            <person name="Thiergart T."/>
            <person name="Pickel B."/>
            <person name="Atanasova L."/>
            <person name="Karlsson M."/>
            <person name="Huettel B."/>
            <person name="Barry K.W."/>
            <person name="Haridas S."/>
            <person name="Chen C."/>
            <person name="Bauer D."/>
            <person name="Andreopoulos W."/>
            <person name="Pangilinan J."/>
            <person name="LaButti K."/>
            <person name="Riley R."/>
            <person name="Lipzen A."/>
            <person name="Clum A."/>
            <person name="Drula E."/>
            <person name="Henrissat B."/>
            <person name="Kohler A."/>
            <person name="Grigoriev I.V."/>
            <person name="Martin F.M."/>
            <person name="Hacquard S."/>
        </authorList>
    </citation>
    <scope>NUCLEOTIDE SEQUENCE</scope>
    <source>
        <strain evidence="2">MPI-SDFR-AT-0120</strain>
    </source>
</reference>
<dbReference type="OrthoDB" id="5386682at2759"/>
<dbReference type="AlphaFoldDB" id="A0A8K0QVL1"/>
<dbReference type="PANTHER" id="PTHR24148:SF73">
    <property type="entry name" value="HET DOMAIN PROTEIN (AFU_ORTHOLOGUE AFUA_8G01020)"/>
    <property type="match status" value="1"/>
</dbReference>
<evidence type="ECO:0000313" key="3">
    <source>
        <dbReference type="Proteomes" id="UP000813461"/>
    </source>
</evidence>
<sequence length="613" mass="68509">MEQQVHMSIYESQLHDRNIRLLDLLPGKDSDPLQCNLIHTSLDGSIPYEALSYVWGDPSTTEPVMCCGKPCQITLNLAAALRSLRSTEASRMLWVDALCINQSNNGERSHQVQLMGDIFAKADSVTAWLGEDHSNAGELAKFTMNVVKIFCAAYTRNLPPTTSHKLRTIPLPIVSSLDVISKHCGLGNPVPALNAFFSRAYWRRIWCVQELIRARQIIIRIGTTELPSEMLAYFCSWYGSQVMATEDPGPINLGGVAKAGHMLKTNENSGIRSNDVLGLLHTLETYRNFQATDPRDKVYGLLGILRNPGVPLPITVDYNKSVVEVYTDVVWAAIEITNDLAILSSANGYCPRASDGGFPSWVPQWHKVYTVFRLYPHIRTNASSGRPLKLISREVCASQTIILAGITVDHVVHTSNEMSRERPLFGPDDSSKALLLRVAHQSERNEHQDGIGVSEGSQGYRPSVLAVATALTGGMILMDIENNILKFVNKPDTDENDIAQFLTNFWEYVGDQTSSEVRTQQSQFERLARMICHARRIFQTRKGFFGCGPAFMQEGDRIVVLDGATVPYVLRPLNEDRQEYAFMGECYIHDIMQGEIVQMLGQEGVHEMEFVLR</sequence>
<comment type="caution">
    <text evidence="2">The sequence shown here is derived from an EMBL/GenBank/DDBJ whole genome shotgun (WGS) entry which is preliminary data.</text>
</comment>
<dbReference type="InterPro" id="IPR052895">
    <property type="entry name" value="HetReg/Transcr_Mod"/>
</dbReference>
<evidence type="ECO:0000259" key="1">
    <source>
        <dbReference type="Pfam" id="PF06985"/>
    </source>
</evidence>
<name>A0A8K0QVL1_9PLEO</name>
<dbReference type="Pfam" id="PF06985">
    <property type="entry name" value="HET"/>
    <property type="match status" value="1"/>
</dbReference>
<proteinExistence type="predicted"/>
<dbReference type="Pfam" id="PF26639">
    <property type="entry name" value="Het-6_barrel"/>
    <property type="match status" value="1"/>
</dbReference>
<feature type="domain" description="Heterokaryon incompatibility" evidence="1">
    <location>
        <begin position="48"/>
        <end position="210"/>
    </location>
</feature>
<evidence type="ECO:0000313" key="2">
    <source>
        <dbReference type="EMBL" id="KAH7072421.1"/>
    </source>
</evidence>
<organism evidence="2 3">
    <name type="scientific">Paraphoma chrysanthemicola</name>
    <dbReference type="NCBI Taxonomy" id="798071"/>
    <lineage>
        <taxon>Eukaryota</taxon>
        <taxon>Fungi</taxon>
        <taxon>Dikarya</taxon>
        <taxon>Ascomycota</taxon>
        <taxon>Pezizomycotina</taxon>
        <taxon>Dothideomycetes</taxon>
        <taxon>Pleosporomycetidae</taxon>
        <taxon>Pleosporales</taxon>
        <taxon>Pleosporineae</taxon>
        <taxon>Phaeosphaeriaceae</taxon>
        <taxon>Paraphoma</taxon>
    </lineage>
</organism>
<dbReference type="PANTHER" id="PTHR24148">
    <property type="entry name" value="ANKYRIN REPEAT DOMAIN-CONTAINING PROTEIN 39 HOMOLOG-RELATED"/>
    <property type="match status" value="1"/>
</dbReference>
<dbReference type="InterPro" id="IPR010730">
    <property type="entry name" value="HET"/>
</dbReference>